<reference evidence="2 3" key="1">
    <citation type="submission" date="2011-04" db="EMBL/GenBank/DDBJ databases">
        <title>The complete genome of Thermodesulfobium narugense DSM 14796.</title>
        <authorList>
            <consortium name="US DOE Joint Genome Institute (JGI-PGF)"/>
            <person name="Lucas S."/>
            <person name="Han J."/>
            <person name="Lapidus A."/>
            <person name="Bruce D."/>
            <person name="Goodwin L."/>
            <person name="Pitluck S."/>
            <person name="Peters L."/>
            <person name="Kyrpides N."/>
            <person name="Mavromatis K."/>
            <person name="Pagani I."/>
            <person name="Ivanova N."/>
            <person name="Ovchinnikova G."/>
            <person name="Zhang X."/>
            <person name="Saunders L."/>
            <person name="Detter J.C."/>
            <person name="Tapia R."/>
            <person name="Han C."/>
            <person name="Land M."/>
            <person name="Hauser L."/>
            <person name="Markowitz V."/>
            <person name="Cheng J.-F."/>
            <person name="Hugenholtz P."/>
            <person name="Woyke T."/>
            <person name="Wu D."/>
            <person name="Spring S."/>
            <person name="Schroeder M."/>
            <person name="Brambilla E."/>
            <person name="Klenk H.-P."/>
            <person name="Eisen J.A."/>
        </authorList>
    </citation>
    <scope>NUCLEOTIDE SEQUENCE [LARGE SCALE GENOMIC DNA]</scope>
    <source>
        <strain evidence="2 3">DSM 14796</strain>
    </source>
</reference>
<dbReference type="AlphaFoldDB" id="M1E4B6"/>
<dbReference type="RefSeq" id="WP_013755686.1">
    <property type="nucleotide sequence ID" value="NC_015499.1"/>
</dbReference>
<sequence>MVAKYSFCIEGPWFSGFFTTIFLGFAIFTIIVSENKEIVPFLKRFTISWFTMLIFLISSNSIMPNYYSNLLGNIANSLDFKYFNVADLTAMTQNTKVQTAKNLEIDTLPEKIEGIIKRSTVDIYP</sequence>
<dbReference type="Proteomes" id="UP000011765">
    <property type="component" value="Chromosome"/>
</dbReference>
<evidence type="ECO:0000313" key="3">
    <source>
        <dbReference type="Proteomes" id="UP000011765"/>
    </source>
</evidence>
<keyword evidence="3" id="KW-1185">Reference proteome</keyword>
<dbReference type="EMBL" id="CP002690">
    <property type="protein sequence ID" value="AEE13957.1"/>
    <property type="molecule type" value="Genomic_DNA"/>
</dbReference>
<keyword evidence="1" id="KW-0812">Transmembrane</keyword>
<organism evidence="2 3">
    <name type="scientific">Thermodesulfobium narugense DSM 14796</name>
    <dbReference type="NCBI Taxonomy" id="747365"/>
    <lineage>
        <taxon>Bacteria</taxon>
        <taxon>Pseudomonadati</taxon>
        <taxon>Thermodesulfobiota</taxon>
        <taxon>Thermodesulfobiia</taxon>
        <taxon>Thermodesulfobiales</taxon>
        <taxon>Thermodesulfobiaceae</taxon>
        <taxon>Thermodesulfobium</taxon>
    </lineage>
</organism>
<dbReference type="STRING" id="747365.Thena_0310"/>
<gene>
    <name evidence="2" type="ORF">Thena_0310</name>
</gene>
<dbReference type="KEGG" id="tnr:Thena_0310"/>
<name>M1E4B6_9BACT</name>
<keyword evidence="1" id="KW-0472">Membrane</keyword>
<feature type="transmembrane region" description="Helical" evidence="1">
    <location>
        <begin position="45"/>
        <end position="63"/>
    </location>
</feature>
<protein>
    <submittedName>
        <fullName evidence="2">Uncharacterized protein</fullName>
    </submittedName>
</protein>
<evidence type="ECO:0000313" key="2">
    <source>
        <dbReference type="EMBL" id="AEE13957.1"/>
    </source>
</evidence>
<dbReference type="HOGENOM" id="CLU_1991622_0_0_9"/>
<proteinExistence type="predicted"/>
<keyword evidence="1" id="KW-1133">Transmembrane helix</keyword>
<accession>M1E4B6</accession>
<evidence type="ECO:0000256" key="1">
    <source>
        <dbReference type="SAM" id="Phobius"/>
    </source>
</evidence>
<feature type="transmembrane region" description="Helical" evidence="1">
    <location>
        <begin position="12"/>
        <end position="33"/>
    </location>
</feature>